<dbReference type="EMBL" id="JAQQPM010000005">
    <property type="protein sequence ID" value="KAK2071368.1"/>
    <property type="molecule type" value="Genomic_DNA"/>
</dbReference>
<comment type="similarity">
    <text evidence="1">Belongs to the multicopper oxidase family.</text>
</comment>
<evidence type="ECO:0000259" key="8">
    <source>
        <dbReference type="Pfam" id="PF00394"/>
    </source>
</evidence>
<proteinExistence type="inferred from homology"/>
<evidence type="ECO:0000256" key="2">
    <source>
        <dbReference type="ARBA" id="ARBA00022723"/>
    </source>
</evidence>
<feature type="domain" description="Plastocyanin-like" evidence="9">
    <location>
        <begin position="409"/>
        <end position="534"/>
    </location>
</feature>
<evidence type="ECO:0000256" key="1">
    <source>
        <dbReference type="ARBA" id="ARBA00010609"/>
    </source>
</evidence>
<evidence type="ECO:0000256" key="7">
    <source>
        <dbReference type="SAM" id="SignalP"/>
    </source>
</evidence>
<dbReference type="InterPro" id="IPR001117">
    <property type="entry name" value="Cu-oxidase_2nd"/>
</dbReference>
<evidence type="ECO:0000256" key="5">
    <source>
        <dbReference type="ARBA" id="ARBA00023008"/>
    </source>
</evidence>
<dbReference type="Proteomes" id="UP001217918">
    <property type="component" value="Unassembled WGS sequence"/>
</dbReference>
<keyword evidence="5" id="KW-0186">Copper</keyword>
<evidence type="ECO:0000313" key="12">
    <source>
        <dbReference type="Proteomes" id="UP001217918"/>
    </source>
</evidence>
<dbReference type="Gene3D" id="2.60.40.420">
    <property type="entry name" value="Cupredoxins - blue copper proteins"/>
    <property type="match status" value="3"/>
</dbReference>
<keyword evidence="12" id="KW-1185">Reference proteome</keyword>
<evidence type="ECO:0000256" key="4">
    <source>
        <dbReference type="ARBA" id="ARBA00023002"/>
    </source>
</evidence>
<evidence type="ECO:0000256" key="6">
    <source>
        <dbReference type="ARBA" id="ARBA00023180"/>
    </source>
</evidence>
<evidence type="ECO:0000313" key="11">
    <source>
        <dbReference type="EMBL" id="KAK2071368.1"/>
    </source>
</evidence>
<feature type="chain" id="PRO_5042126855" description="Laccase" evidence="7">
    <location>
        <begin position="18"/>
        <end position="568"/>
    </location>
</feature>
<dbReference type="AlphaFoldDB" id="A0AAD9I5J2"/>
<reference evidence="11" key="1">
    <citation type="journal article" date="2023" name="Mol. Plant Microbe Interact.">
        <title>Elucidating the Obligate Nature and Biological Capacity of an Invasive Fungal Corn Pathogen.</title>
        <authorList>
            <person name="MacCready J.S."/>
            <person name="Roggenkamp E.M."/>
            <person name="Gdanetz K."/>
            <person name="Chilvers M.I."/>
        </authorList>
    </citation>
    <scope>NUCLEOTIDE SEQUENCE</scope>
    <source>
        <strain evidence="11">PM02</strain>
    </source>
</reference>
<feature type="domain" description="Plastocyanin-like" evidence="10">
    <location>
        <begin position="71"/>
        <end position="183"/>
    </location>
</feature>
<dbReference type="Pfam" id="PF00394">
    <property type="entry name" value="Cu-oxidase"/>
    <property type="match status" value="1"/>
</dbReference>
<gene>
    <name evidence="11" type="ORF">P8C59_005797</name>
</gene>
<evidence type="ECO:0000259" key="9">
    <source>
        <dbReference type="Pfam" id="PF07731"/>
    </source>
</evidence>
<protein>
    <recommendedName>
        <fullName evidence="13">Laccase</fullName>
    </recommendedName>
</protein>
<feature type="domain" description="Plastocyanin-like" evidence="8">
    <location>
        <begin position="195"/>
        <end position="332"/>
    </location>
</feature>
<dbReference type="GO" id="GO:0005507">
    <property type="term" value="F:copper ion binding"/>
    <property type="evidence" value="ECO:0007669"/>
    <property type="project" value="InterPro"/>
</dbReference>
<dbReference type="PANTHER" id="PTHR11709:SF502">
    <property type="entry name" value="MULTICOPPER OXIDASE"/>
    <property type="match status" value="1"/>
</dbReference>
<dbReference type="InterPro" id="IPR011706">
    <property type="entry name" value="Cu-oxidase_C"/>
</dbReference>
<organism evidence="11 12">
    <name type="scientific">Phyllachora maydis</name>
    <dbReference type="NCBI Taxonomy" id="1825666"/>
    <lineage>
        <taxon>Eukaryota</taxon>
        <taxon>Fungi</taxon>
        <taxon>Dikarya</taxon>
        <taxon>Ascomycota</taxon>
        <taxon>Pezizomycotina</taxon>
        <taxon>Sordariomycetes</taxon>
        <taxon>Sordariomycetidae</taxon>
        <taxon>Phyllachorales</taxon>
        <taxon>Phyllachoraceae</taxon>
        <taxon>Phyllachora</taxon>
    </lineage>
</organism>
<dbReference type="InterPro" id="IPR011707">
    <property type="entry name" value="Cu-oxidase-like_N"/>
</dbReference>
<dbReference type="GO" id="GO:0016491">
    <property type="term" value="F:oxidoreductase activity"/>
    <property type="evidence" value="ECO:0007669"/>
    <property type="project" value="UniProtKB-KW"/>
</dbReference>
<comment type="caution">
    <text evidence="11">The sequence shown here is derived from an EMBL/GenBank/DDBJ whole genome shotgun (WGS) entry which is preliminary data.</text>
</comment>
<keyword evidence="7" id="KW-0732">Signal</keyword>
<keyword evidence="4" id="KW-0560">Oxidoreductase</keyword>
<dbReference type="FunFam" id="2.60.40.420:FF:000021">
    <property type="entry name" value="Extracellular dihydrogeodin oxidase/laccase"/>
    <property type="match status" value="1"/>
</dbReference>
<dbReference type="InterPro" id="IPR008972">
    <property type="entry name" value="Cupredoxin"/>
</dbReference>
<keyword evidence="3" id="KW-0677">Repeat</keyword>
<dbReference type="CDD" id="cd13854">
    <property type="entry name" value="CuRO_1_MaLCC_like"/>
    <property type="match status" value="1"/>
</dbReference>
<dbReference type="CDD" id="cd13880">
    <property type="entry name" value="CuRO_2_MaLCC_like"/>
    <property type="match status" value="1"/>
</dbReference>
<dbReference type="SUPFAM" id="SSF49503">
    <property type="entry name" value="Cupredoxins"/>
    <property type="match status" value="3"/>
</dbReference>
<accession>A0AAD9I5J2</accession>
<sequence length="568" mass="61242">MLSLGFTAAFTAALVLAFPGPSNLFPRSPCAGNTPSTRSQWCEYDSSTDYYTVAPDTGVVREYYFDLTDVVVAPDGVPRVGQAINGSIPGPTIVADWGDTVRVHMTNGLTRSSNGTSIHFHGIRQNFTNQMDGVSSITQCPTPPGGTYTYEWKALQFGTTWYHSHFALQAWEGVFGGIVINGPATADYDVDLGHVFLNDWDHETADALYASAQSAGPPTLDTGLVNGTNVWGDDGSTGQTGKRFAVSFEAGTRYRLRLVNGAIDTSFKFMIDGHALTVMANDLVPIVPYQTEVLTINIGQRYDVVVTADQAAVAQDFWLRAIPQIACSDNANPDDIKGIVYYGAAPGTPTTAAYNYTDSCDDEAASNLVPALSKAVAAPTWSTNDAVAVGYNAANEFRWTLNSTTFVSNWSDPTLLEMTSADSGFQPSEAVIQLPLTADDWVYFVVETSIPVGHPIHLHGFDFYVLAQGTGTYDGSTTALQLANPPRRDTAFLPPNGYLVMAFQTDNPGAWLCHCHIGWHTSEGFAMQFVVREAEIGPLLDQTVLKETCSAWTAYAAALDVEQDDSGV</sequence>
<keyword evidence="2" id="KW-0479">Metal-binding</keyword>
<dbReference type="Pfam" id="PF07731">
    <property type="entry name" value="Cu-oxidase_2"/>
    <property type="match status" value="1"/>
</dbReference>
<evidence type="ECO:0008006" key="13">
    <source>
        <dbReference type="Google" id="ProtNLM"/>
    </source>
</evidence>
<evidence type="ECO:0000256" key="3">
    <source>
        <dbReference type="ARBA" id="ARBA00022737"/>
    </source>
</evidence>
<dbReference type="CDD" id="cd13901">
    <property type="entry name" value="CuRO_3_MaLCC_like"/>
    <property type="match status" value="1"/>
</dbReference>
<dbReference type="PANTHER" id="PTHR11709">
    <property type="entry name" value="MULTI-COPPER OXIDASE"/>
    <property type="match status" value="1"/>
</dbReference>
<evidence type="ECO:0000259" key="10">
    <source>
        <dbReference type="Pfam" id="PF07732"/>
    </source>
</evidence>
<name>A0AAD9I5J2_9PEZI</name>
<keyword evidence="6" id="KW-0325">Glycoprotein</keyword>
<dbReference type="FunFam" id="2.60.40.420:FF:000038">
    <property type="entry name" value="Extracellular dihydrogeodin oxidase/laccase"/>
    <property type="match status" value="1"/>
</dbReference>
<feature type="signal peptide" evidence="7">
    <location>
        <begin position="1"/>
        <end position="17"/>
    </location>
</feature>
<dbReference type="InterPro" id="IPR045087">
    <property type="entry name" value="Cu-oxidase_fam"/>
</dbReference>
<dbReference type="Pfam" id="PF07732">
    <property type="entry name" value="Cu-oxidase_3"/>
    <property type="match status" value="1"/>
</dbReference>